<keyword evidence="2" id="KW-0805">Transcription regulation</keyword>
<dbReference type="GO" id="GO:0008270">
    <property type="term" value="F:zinc ion binding"/>
    <property type="evidence" value="ECO:0007669"/>
    <property type="project" value="InterPro"/>
</dbReference>
<dbReference type="PROSITE" id="PS50048">
    <property type="entry name" value="ZN2_CY6_FUNGAL_2"/>
    <property type="match status" value="1"/>
</dbReference>
<evidence type="ECO:0000259" key="7">
    <source>
        <dbReference type="PROSITE" id="PS50048"/>
    </source>
</evidence>
<reference evidence="8 9" key="1">
    <citation type="journal article" date="2021" name="BMC Genomics">
        <title>Telomere-to-telomere genome assembly of asparaginase-producing Trichoderma simmonsii.</title>
        <authorList>
            <person name="Chung D."/>
            <person name="Kwon Y.M."/>
            <person name="Yang Y."/>
        </authorList>
    </citation>
    <scope>NUCLEOTIDE SEQUENCE [LARGE SCALE GENOMIC DNA]</scope>
    <source>
        <strain evidence="8 9">GH-Sj1</strain>
    </source>
</reference>
<organism evidence="8 9">
    <name type="scientific">Trichoderma simmonsii</name>
    <dbReference type="NCBI Taxonomy" id="1491479"/>
    <lineage>
        <taxon>Eukaryota</taxon>
        <taxon>Fungi</taxon>
        <taxon>Dikarya</taxon>
        <taxon>Ascomycota</taxon>
        <taxon>Pezizomycotina</taxon>
        <taxon>Sordariomycetes</taxon>
        <taxon>Hypocreomycetidae</taxon>
        <taxon>Hypocreales</taxon>
        <taxon>Hypocreaceae</taxon>
        <taxon>Trichoderma</taxon>
    </lineage>
</organism>
<accession>A0A8G0PAV4</accession>
<dbReference type="GO" id="GO:0000981">
    <property type="term" value="F:DNA-binding transcription factor activity, RNA polymerase II-specific"/>
    <property type="evidence" value="ECO:0007669"/>
    <property type="project" value="InterPro"/>
</dbReference>
<evidence type="ECO:0000256" key="1">
    <source>
        <dbReference type="ARBA" id="ARBA00004123"/>
    </source>
</evidence>
<keyword evidence="9" id="KW-1185">Reference proteome</keyword>
<name>A0A8G0PAV4_9HYPO</name>
<evidence type="ECO:0000313" key="9">
    <source>
        <dbReference type="Proteomes" id="UP000826661"/>
    </source>
</evidence>
<dbReference type="GO" id="GO:0005634">
    <property type="term" value="C:nucleus"/>
    <property type="evidence" value="ECO:0007669"/>
    <property type="project" value="UniProtKB-SubCell"/>
</dbReference>
<dbReference type="InterPro" id="IPR036864">
    <property type="entry name" value="Zn2-C6_fun-type_DNA-bd_sf"/>
</dbReference>
<proteinExistence type="predicted"/>
<dbReference type="PROSITE" id="PS00463">
    <property type="entry name" value="ZN2_CY6_FUNGAL_1"/>
    <property type="match status" value="1"/>
</dbReference>
<feature type="compositionally biased region" description="Acidic residues" evidence="6">
    <location>
        <begin position="127"/>
        <end position="136"/>
    </location>
</feature>
<feature type="domain" description="Zn(2)-C6 fungal-type" evidence="7">
    <location>
        <begin position="14"/>
        <end position="45"/>
    </location>
</feature>
<comment type="subcellular location">
    <subcellularLocation>
        <location evidence="1">Nucleus</location>
    </subcellularLocation>
</comment>
<dbReference type="InterPro" id="IPR001138">
    <property type="entry name" value="Zn2Cys6_DnaBD"/>
</dbReference>
<dbReference type="SMART" id="SM00066">
    <property type="entry name" value="GAL4"/>
    <property type="match status" value="1"/>
</dbReference>
<feature type="compositionally biased region" description="Low complexity" evidence="6">
    <location>
        <begin position="88"/>
        <end position="101"/>
    </location>
</feature>
<protein>
    <submittedName>
        <fullName evidence="8">Zn(2)-C6 fungal-type domain-containing protein</fullName>
    </submittedName>
</protein>
<dbReference type="AlphaFoldDB" id="A0A8G0PAV4"/>
<evidence type="ECO:0000256" key="5">
    <source>
        <dbReference type="ARBA" id="ARBA00023242"/>
    </source>
</evidence>
<keyword evidence="3" id="KW-0238">DNA-binding</keyword>
<dbReference type="GO" id="GO:0000976">
    <property type="term" value="F:transcription cis-regulatory region binding"/>
    <property type="evidence" value="ECO:0007669"/>
    <property type="project" value="TreeGrafter"/>
</dbReference>
<evidence type="ECO:0000256" key="6">
    <source>
        <dbReference type="SAM" id="MobiDB-lite"/>
    </source>
</evidence>
<evidence type="ECO:0000256" key="2">
    <source>
        <dbReference type="ARBA" id="ARBA00023015"/>
    </source>
</evidence>
<feature type="region of interest" description="Disordered" evidence="6">
    <location>
        <begin position="87"/>
        <end position="148"/>
    </location>
</feature>
<keyword evidence="4" id="KW-0804">Transcription</keyword>
<dbReference type="EMBL" id="CP075865">
    <property type="protein sequence ID" value="QYS95940.1"/>
    <property type="molecule type" value="Genomic_DNA"/>
</dbReference>
<dbReference type="CDD" id="cd00067">
    <property type="entry name" value="GAL4"/>
    <property type="match status" value="1"/>
</dbReference>
<evidence type="ECO:0000313" key="8">
    <source>
        <dbReference type="EMBL" id="QYS95940.1"/>
    </source>
</evidence>
<evidence type="ECO:0000256" key="3">
    <source>
        <dbReference type="ARBA" id="ARBA00023125"/>
    </source>
</evidence>
<dbReference type="InterPro" id="IPR051089">
    <property type="entry name" value="prtT"/>
</dbReference>
<dbReference type="SUPFAM" id="SSF57701">
    <property type="entry name" value="Zn2/Cys6 DNA-binding domain"/>
    <property type="match status" value="1"/>
</dbReference>
<evidence type="ECO:0000256" key="4">
    <source>
        <dbReference type="ARBA" id="ARBA00023163"/>
    </source>
</evidence>
<gene>
    <name evidence="8" type="ORF">H0G86_003207</name>
</gene>
<feature type="compositionally biased region" description="Polar residues" evidence="6">
    <location>
        <begin position="102"/>
        <end position="116"/>
    </location>
</feature>
<dbReference type="Proteomes" id="UP000826661">
    <property type="component" value="Chromosome II"/>
</dbReference>
<keyword evidence="5" id="KW-0539">Nucleus</keyword>
<dbReference type="PANTHER" id="PTHR31845:SF10">
    <property type="entry name" value="ZN(II)2CYS6 TRANSCRIPTION FACTOR (EUROFUNG)"/>
    <property type="match status" value="1"/>
</dbReference>
<dbReference type="PANTHER" id="PTHR31845">
    <property type="entry name" value="FINGER DOMAIN PROTEIN, PUTATIVE-RELATED"/>
    <property type="match status" value="1"/>
</dbReference>
<dbReference type="Gene3D" id="4.10.240.10">
    <property type="entry name" value="Zn(2)-C6 fungal-type DNA-binding domain"/>
    <property type="match status" value="1"/>
</dbReference>
<sequence length="700" mass="77133">MNQQGGIYNIKRRACVTCTKAKCKCLPQTDNLCQRCARLGKQCVYLDLPERKRKRKDDDSRVGVLESKIEELTAQLVAFRNGVSNHNGTASSSTIGTASASVNGTTSNTEPSSVTDSVPEGSYGDAEPLDAEEPEPEGYHGREPPTTSVLEGISDIVDRGFLSIHEAETYVAQFKSRFVWNFPFVVLPPSQTADMLRKQEPLLFLAVIAATIPSAHAIRKLLADEIMQHITSRIVASSERNLGLLRALLVLCAWYRYPSQRGNVQLVLLLDLCVNMVHDLRLHHLKGELTTDQQRALLGTYWAATCLPRTIDRPTAMRRNKKIDECCQNIATSTEYPSDRCIRPLILTQSFICSVDSSYKEFAELGADASSQEESFIKLMVGANLRHFESLKATLETELSKCPNSVSTSSFSISARTITISPIIYTHKHSPLSSVANIFHCNMHYINIAIRDLALDDEYISYQSRHGLTNSRSAQSFKTSAFRCSLLWHLLRHTKGLINAYIDIPDDELSQVTIFTMAQICASLVILPRSVSALLKLIVGKHTRTSIPDDVLNEAKAVVDEADYLNLVVRLYDRLRLLIVGLSGQEKGLDVIGTLCCHMSVLASWYAPRVKGILGIDLVSKSPLAAMTPPSIAISDIIAANANANAATLMQQVASQNVDGLVSVGEQQQVFSSYTGAEDGSYLFSDELWSTVLESFSSFG</sequence>